<keyword evidence="1" id="KW-0433">Leucine-rich repeat</keyword>
<gene>
    <name evidence="9" type="primary">LOC118405267</name>
</gene>
<keyword evidence="5" id="KW-0812">Transmembrane</keyword>
<evidence type="ECO:0000313" key="8">
    <source>
        <dbReference type="Proteomes" id="UP000001554"/>
    </source>
</evidence>
<feature type="region of interest" description="Disordered" evidence="4">
    <location>
        <begin position="443"/>
        <end position="466"/>
    </location>
</feature>
<dbReference type="Proteomes" id="UP000001554">
    <property type="component" value="Chromosome 18"/>
</dbReference>
<evidence type="ECO:0000256" key="2">
    <source>
        <dbReference type="ARBA" id="ARBA00022729"/>
    </source>
</evidence>
<evidence type="ECO:0000256" key="6">
    <source>
        <dbReference type="SAM" id="SignalP"/>
    </source>
</evidence>
<dbReference type="KEGG" id="bfo:118405267"/>
<dbReference type="InterPro" id="IPR001611">
    <property type="entry name" value="Leu-rich_rpt"/>
</dbReference>
<sequence>MDRKLRHLLMFLLIILMVPNLQVAGWLWGSSEKADSNCTPSSAQNAGRSCAPPRCDCRALGLTSINVNLPTSFTELDLGHNKITMIQKGTFKNLPQLQILDLSKNQITMIQKGAFENLPQLQILILSSNQIRMIQAGTFVNLPLLQKLYLHNNQITMIQKGAFTNLPCLRELWLSYNQITMIQKGAFENLPQLLILHLSNNQITMLQASLLVNLPLLQTLFLHDNQITMIQAGTFVNLPKLQKLTLTSNKMSAITPLAFRLLPCNLNIELNGNPWQCDCKMVPFRLDSTEFPSYKHKITCAEPANLRGQKLTDVSPDDLICAEQTTFSTLPVQVTFNDCYKGTTSGFTVKNKKGKTKPTVASPPQSISIHADARSTSINNHNYTAASSTAGPVGKRAKTRALLSSTVQATSDKPETEISHADTQITSNDYYNCIITDFKGKRGTTGATESPTLQTTSDEPKSGSSIKSYPSFPIPAIIGSIWGSIAGIALIGTVILTIWCKRRTKNPLSGPSSGPNSNIALDNVAKSATLVTSGHDQTGQGQCQTITDDETIYVQPDGALYMKQEDVLYEMPADAGPRQPTEETSLAPSKRKSRLKDKPNSLPPPRGDDDCVYVVPDGAMYMTPEDVLYEMPTNSHHKQPIGTNENMHYYQPQTKDTALPTDADGYMIVAPKHMEGH</sequence>
<proteinExistence type="predicted"/>
<feature type="transmembrane region" description="Helical" evidence="5">
    <location>
        <begin position="474"/>
        <end position="499"/>
    </location>
</feature>
<evidence type="ECO:0000256" key="1">
    <source>
        <dbReference type="ARBA" id="ARBA00022614"/>
    </source>
</evidence>
<evidence type="ECO:0000256" key="5">
    <source>
        <dbReference type="SAM" id="Phobius"/>
    </source>
</evidence>
<dbReference type="PROSITE" id="PS51450">
    <property type="entry name" value="LRR"/>
    <property type="match status" value="2"/>
</dbReference>
<dbReference type="InterPro" id="IPR003591">
    <property type="entry name" value="Leu-rich_rpt_typical-subtyp"/>
</dbReference>
<dbReference type="InterPro" id="IPR032675">
    <property type="entry name" value="LRR_dom_sf"/>
</dbReference>
<reference evidence="8" key="1">
    <citation type="journal article" date="2020" name="Nat. Ecol. Evol.">
        <title>Deeply conserved synteny resolves early events in vertebrate evolution.</title>
        <authorList>
            <person name="Simakov O."/>
            <person name="Marletaz F."/>
            <person name="Yue J.X."/>
            <person name="O'Connell B."/>
            <person name="Jenkins J."/>
            <person name="Brandt A."/>
            <person name="Calef R."/>
            <person name="Tung C.H."/>
            <person name="Huang T.K."/>
            <person name="Schmutz J."/>
            <person name="Satoh N."/>
            <person name="Yu J.K."/>
            <person name="Putnam N.H."/>
            <person name="Green R.E."/>
            <person name="Rokhsar D.S."/>
        </authorList>
    </citation>
    <scope>NUCLEOTIDE SEQUENCE [LARGE SCALE GENOMIC DNA]</scope>
    <source>
        <strain evidence="8">S238N-H82</strain>
    </source>
</reference>
<feature type="region of interest" description="Disordered" evidence="4">
    <location>
        <begin position="573"/>
        <end position="609"/>
    </location>
</feature>
<evidence type="ECO:0000256" key="4">
    <source>
        <dbReference type="SAM" id="MobiDB-lite"/>
    </source>
</evidence>
<keyword evidence="3" id="KW-0677">Repeat</keyword>
<dbReference type="SMART" id="SM00082">
    <property type="entry name" value="LRRCT"/>
    <property type="match status" value="1"/>
</dbReference>
<dbReference type="InterPro" id="IPR000483">
    <property type="entry name" value="Cys-rich_flank_reg_C"/>
</dbReference>
<evidence type="ECO:0000313" key="9">
    <source>
        <dbReference type="RefSeq" id="XP_035660560.1"/>
    </source>
</evidence>
<organism evidence="8 9">
    <name type="scientific">Branchiostoma floridae</name>
    <name type="common">Florida lancelet</name>
    <name type="synonym">Amphioxus</name>
    <dbReference type="NCBI Taxonomy" id="7739"/>
    <lineage>
        <taxon>Eukaryota</taxon>
        <taxon>Metazoa</taxon>
        <taxon>Chordata</taxon>
        <taxon>Cephalochordata</taxon>
        <taxon>Leptocardii</taxon>
        <taxon>Amphioxiformes</taxon>
        <taxon>Branchiostomatidae</taxon>
        <taxon>Branchiostoma</taxon>
    </lineage>
</organism>
<name>A0A9J7HLK4_BRAFL</name>
<dbReference type="SUPFAM" id="SSF52058">
    <property type="entry name" value="L domain-like"/>
    <property type="match status" value="1"/>
</dbReference>
<dbReference type="RefSeq" id="XP_035660560.1">
    <property type="nucleotide sequence ID" value="XM_035804667.1"/>
</dbReference>
<keyword evidence="8" id="KW-1185">Reference proteome</keyword>
<feature type="compositionally biased region" description="Polar residues" evidence="4">
    <location>
        <begin position="445"/>
        <end position="466"/>
    </location>
</feature>
<dbReference type="SMART" id="SM00369">
    <property type="entry name" value="LRR_TYP"/>
    <property type="match status" value="8"/>
</dbReference>
<keyword evidence="2 6" id="KW-0732">Signal</keyword>
<protein>
    <submittedName>
        <fullName evidence="9">Leucine-rich repeat-containing protein 24-like isoform X1</fullName>
    </submittedName>
</protein>
<dbReference type="FunFam" id="3.80.10.10:FF:001164">
    <property type="entry name" value="GH01279p"/>
    <property type="match status" value="1"/>
</dbReference>
<reference evidence="9" key="2">
    <citation type="submission" date="2025-08" db="UniProtKB">
        <authorList>
            <consortium name="RefSeq"/>
        </authorList>
    </citation>
    <scope>IDENTIFICATION</scope>
    <source>
        <strain evidence="9">S238N-H82</strain>
        <tissue evidence="9">Testes</tissue>
    </source>
</reference>
<keyword evidence="5" id="KW-1133">Transmembrane helix</keyword>
<evidence type="ECO:0000259" key="7">
    <source>
        <dbReference type="SMART" id="SM00082"/>
    </source>
</evidence>
<dbReference type="Gene3D" id="3.80.10.10">
    <property type="entry name" value="Ribonuclease Inhibitor"/>
    <property type="match status" value="2"/>
</dbReference>
<dbReference type="AlphaFoldDB" id="A0A9J7HLK4"/>
<evidence type="ECO:0000256" key="3">
    <source>
        <dbReference type="ARBA" id="ARBA00022737"/>
    </source>
</evidence>
<feature type="chain" id="PRO_5039921044" evidence="6">
    <location>
        <begin position="25"/>
        <end position="677"/>
    </location>
</feature>
<feature type="signal peptide" evidence="6">
    <location>
        <begin position="1"/>
        <end position="24"/>
    </location>
</feature>
<dbReference type="GeneID" id="118405267"/>
<dbReference type="Pfam" id="PF13855">
    <property type="entry name" value="LRR_8"/>
    <property type="match status" value="2"/>
</dbReference>
<dbReference type="PANTHER" id="PTHR45617">
    <property type="entry name" value="LEUCINE RICH REPEAT FAMILY PROTEIN"/>
    <property type="match status" value="1"/>
</dbReference>
<dbReference type="OrthoDB" id="1394818at2759"/>
<feature type="domain" description="LRRCT" evidence="7">
    <location>
        <begin position="273"/>
        <end position="322"/>
    </location>
</feature>
<dbReference type="PANTHER" id="PTHR45617:SF170">
    <property type="entry name" value="MIP14966P"/>
    <property type="match status" value="1"/>
</dbReference>
<keyword evidence="5" id="KW-0472">Membrane</keyword>
<accession>A0A9J7HLK4</accession>